<evidence type="ECO:0000256" key="1">
    <source>
        <dbReference type="SAM" id="Phobius"/>
    </source>
</evidence>
<dbReference type="Proteomes" id="UP000552864">
    <property type="component" value="Unassembled WGS sequence"/>
</dbReference>
<keyword evidence="1" id="KW-0812">Transmembrane</keyword>
<dbReference type="InterPro" id="IPR010559">
    <property type="entry name" value="Sig_transdc_His_kin_internal"/>
</dbReference>
<dbReference type="AlphaFoldDB" id="A0A847SKB4"/>
<dbReference type="EMBL" id="JABAHZ010000004">
    <property type="protein sequence ID" value="NLR80584.1"/>
    <property type="molecule type" value="Genomic_DNA"/>
</dbReference>
<dbReference type="InterPro" id="IPR050640">
    <property type="entry name" value="Bact_2-comp_sensor_kinase"/>
</dbReference>
<protein>
    <submittedName>
        <fullName evidence="3">Histidine kinase</fullName>
    </submittedName>
</protein>
<organism evidence="3 4">
    <name type="scientific">Chitinophaga eiseniae</name>
    <dbReference type="NCBI Taxonomy" id="634771"/>
    <lineage>
        <taxon>Bacteria</taxon>
        <taxon>Pseudomonadati</taxon>
        <taxon>Bacteroidota</taxon>
        <taxon>Chitinophagia</taxon>
        <taxon>Chitinophagales</taxon>
        <taxon>Chitinophagaceae</taxon>
        <taxon>Chitinophaga</taxon>
    </lineage>
</organism>
<accession>A0A847SKB4</accession>
<evidence type="ECO:0000259" key="2">
    <source>
        <dbReference type="Pfam" id="PF06580"/>
    </source>
</evidence>
<dbReference type="Pfam" id="PF06580">
    <property type="entry name" value="His_kinase"/>
    <property type="match status" value="1"/>
</dbReference>
<keyword evidence="3" id="KW-0418">Kinase</keyword>
<reference evidence="3 4" key="1">
    <citation type="submission" date="2020-04" db="EMBL/GenBank/DDBJ databases">
        <authorList>
            <person name="Yin C."/>
        </authorList>
    </citation>
    <scope>NUCLEOTIDE SEQUENCE [LARGE SCALE GENOMIC DNA]</scope>
    <source>
        <strain evidence="3 4">Ak56</strain>
    </source>
</reference>
<keyword evidence="4" id="KW-1185">Reference proteome</keyword>
<proteinExistence type="predicted"/>
<feature type="transmembrane region" description="Helical" evidence="1">
    <location>
        <begin position="115"/>
        <end position="135"/>
    </location>
</feature>
<dbReference type="RefSeq" id="WP_168740251.1">
    <property type="nucleotide sequence ID" value="NZ_JABAHZ010000004.1"/>
</dbReference>
<keyword evidence="3" id="KW-0808">Transferase</keyword>
<keyword evidence="1" id="KW-0472">Membrane</keyword>
<evidence type="ECO:0000313" key="3">
    <source>
        <dbReference type="EMBL" id="NLR80584.1"/>
    </source>
</evidence>
<dbReference type="GO" id="GO:0000155">
    <property type="term" value="F:phosphorelay sensor kinase activity"/>
    <property type="evidence" value="ECO:0007669"/>
    <property type="project" value="InterPro"/>
</dbReference>
<name>A0A847SKB4_9BACT</name>
<feature type="transmembrane region" description="Helical" evidence="1">
    <location>
        <begin position="12"/>
        <end position="35"/>
    </location>
</feature>
<evidence type="ECO:0000313" key="4">
    <source>
        <dbReference type="Proteomes" id="UP000552864"/>
    </source>
</evidence>
<feature type="transmembrane region" description="Helical" evidence="1">
    <location>
        <begin position="76"/>
        <end position="95"/>
    </location>
</feature>
<feature type="domain" description="Signal transduction histidine kinase internal region" evidence="2">
    <location>
        <begin position="162"/>
        <end position="238"/>
    </location>
</feature>
<keyword evidence="1" id="KW-1133">Transmembrane helix</keyword>
<dbReference type="GO" id="GO:0016020">
    <property type="term" value="C:membrane"/>
    <property type="evidence" value="ECO:0007669"/>
    <property type="project" value="InterPro"/>
</dbReference>
<feature type="transmembrane region" description="Helical" evidence="1">
    <location>
        <begin position="41"/>
        <end position="64"/>
    </location>
</feature>
<dbReference type="PANTHER" id="PTHR34220">
    <property type="entry name" value="SENSOR HISTIDINE KINASE YPDA"/>
    <property type="match status" value="1"/>
</dbReference>
<dbReference type="PANTHER" id="PTHR34220:SF7">
    <property type="entry name" value="SENSOR HISTIDINE KINASE YPDA"/>
    <property type="match status" value="1"/>
</dbReference>
<sequence length="350" mass="40456">MIISKYSRVEPWIISCFILPYTILINLLIFGTGILYSANAFFTYLGSSLLLAALSYGLFGIVATVVKQRFPGDHELFSRIGILLPVFYIMNLLTVQGYYLVYGKLYLASYPPRQWMQWWVTGYGCLASSILTFLNEAASGWEKWRTAMAETGRLQSAYQKSRLLSLRRQLHPHFLFNCFNSLSSLIHENEKEAGKFLDELTKVYRYLLKGKEERWVSLEEELKFIHAYLFLVNTRFGMAFNIHIDIPAEDATKQVAPMSLLVVLENIIYRNAFSRTNPIFVWMYTQKGQQLVIENTLQPKVFAGDHVDYEEGLDELVNKYRLLGPPEIVIQETGIRRLLVIPLIENEWSS</sequence>
<gene>
    <name evidence="3" type="ORF">HGH91_18295</name>
</gene>
<comment type="caution">
    <text evidence="3">The sequence shown here is derived from an EMBL/GenBank/DDBJ whole genome shotgun (WGS) entry which is preliminary data.</text>
</comment>